<keyword evidence="5 6" id="KW-0408">Iron</keyword>
<evidence type="ECO:0000256" key="5">
    <source>
        <dbReference type="ARBA" id="ARBA00023004"/>
    </source>
</evidence>
<reference evidence="8 9" key="1">
    <citation type="submission" date="2020-07" db="EMBL/GenBank/DDBJ databases">
        <title>Sequencing the genomes of 1000 actinobacteria strains.</title>
        <authorList>
            <person name="Klenk H.-P."/>
        </authorList>
    </citation>
    <scope>NUCLEOTIDE SEQUENCE [LARGE SCALE GENOMIC DNA]</scope>
    <source>
        <strain evidence="8 9">DSM 26487</strain>
    </source>
</reference>
<dbReference type="GO" id="GO:0042586">
    <property type="term" value="F:peptide deformylase activity"/>
    <property type="evidence" value="ECO:0007669"/>
    <property type="project" value="UniProtKB-UniRule"/>
</dbReference>
<comment type="similarity">
    <text evidence="1 6">Belongs to the polypeptide deformylase family.</text>
</comment>
<dbReference type="Gene3D" id="3.90.45.10">
    <property type="entry name" value="Peptide deformylase"/>
    <property type="match status" value="1"/>
</dbReference>
<accession>A0A7Z0DMA4</accession>
<dbReference type="SUPFAM" id="SSF56420">
    <property type="entry name" value="Peptide deformylase"/>
    <property type="match status" value="1"/>
</dbReference>
<dbReference type="PANTHER" id="PTHR10458">
    <property type="entry name" value="PEPTIDE DEFORMYLASE"/>
    <property type="match status" value="1"/>
</dbReference>
<comment type="caution">
    <text evidence="8">The sequence shown here is derived from an EMBL/GenBank/DDBJ whole genome shotgun (WGS) entry which is preliminary data.</text>
</comment>
<dbReference type="RefSeq" id="WP_179658284.1">
    <property type="nucleotide sequence ID" value="NZ_JACBZR010000001.1"/>
</dbReference>
<evidence type="ECO:0000256" key="3">
    <source>
        <dbReference type="ARBA" id="ARBA00022801"/>
    </source>
</evidence>
<evidence type="ECO:0000313" key="9">
    <source>
        <dbReference type="Proteomes" id="UP000564496"/>
    </source>
</evidence>
<dbReference type="GO" id="GO:0006412">
    <property type="term" value="P:translation"/>
    <property type="evidence" value="ECO:0007669"/>
    <property type="project" value="UniProtKB-UniRule"/>
</dbReference>
<dbReference type="AlphaFoldDB" id="A0A7Z0DMA4"/>
<dbReference type="HAMAP" id="MF_00163">
    <property type="entry name" value="Pep_deformylase"/>
    <property type="match status" value="1"/>
</dbReference>
<comment type="catalytic activity">
    <reaction evidence="6">
        <text>N-terminal N-formyl-L-methionyl-[peptide] + H2O = N-terminal L-methionyl-[peptide] + formate</text>
        <dbReference type="Rhea" id="RHEA:24420"/>
        <dbReference type="Rhea" id="RHEA-COMP:10639"/>
        <dbReference type="Rhea" id="RHEA-COMP:10640"/>
        <dbReference type="ChEBI" id="CHEBI:15377"/>
        <dbReference type="ChEBI" id="CHEBI:15740"/>
        <dbReference type="ChEBI" id="CHEBI:49298"/>
        <dbReference type="ChEBI" id="CHEBI:64731"/>
        <dbReference type="EC" id="3.5.1.88"/>
    </reaction>
</comment>
<feature type="region of interest" description="Disordered" evidence="7">
    <location>
        <begin position="1"/>
        <end position="33"/>
    </location>
</feature>
<dbReference type="CDD" id="cd00487">
    <property type="entry name" value="Pep_deformylase"/>
    <property type="match status" value="1"/>
</dbReference>
<dbReference type="PANTHER" id="PTHR10458:SF2">
    <property type="entry name" value="PEPTIDE DEFORMYLASE, MITOCHONDRIAL"/>
    <property type="match status" value="1"/>
</dbReference>
<evidence type="ECO:0000256" key="7">
    <source>
        <dbReference type="SAM" id="MobiDB-lite"/>
    </source>
</evidence>
<name>A0A7Z0DMA4_9ACTN</name>
<feature type="binding site" evidence="6">
    <location>
        <position position="123"/>
    </location>
    <ligand>
        <name>Fe cation</name>
        <dbReference type="ChEBI" id="CHEBI:24875"/>
    </ligand>
</feature>
<dbReference type="NCBIfam" id="NF001159">
    <property type="entry name" value="PRK00150.1-3"/>
    <property type="match status" value="1"/>
</dbReference>
<feature type="active site" evidence="6">
    <location>
        <position position="166"/>
    </location>
</feature>
<dbReference type="PIRSF" id="PIRSF004749">
    <property type="entry name" value="Pep_def"/>
    <property type="match status" value="1"/>
</dbReference>
<dbReference type="Proteomes" id="UP000564496">
    <property type="component" value="Unassembled WGS sequence"/>
</dbReference>
<keyword evidence="3 6" id="KW-0378">Hydrolase</keyword>
<feature type="binding site" evidence="6">
    <location>
        <position position="165"/>
    </location>
    <ligand>
        <name>Fe cation</name>
        <dbReference type="ChEBI" id="CHEBI:24875"/>
    </ligand>
</feature>
<evidence type="ECO:0000313" key="8">
    <source>
        <dbReference type="EMBL" id="NYI77847.1"/>
    </source>
</evidence>
<dbReference type="GO" id="GO:0046872">
    <property type="term" value="F:metal ion binding"/>
    <property type="evidence" value="ECO:0007669"/>
    <property type="project" value="UniProtKB-KW"/>
</dbReference>
<dbReference type="EMBL" id="JACBZR010000001">
    <property type="protein sequence ID" value="NYI77847.1"/>
    <property type="molecule type" value="Genomic_DNA"/>
</dbReference>
<keyword evidence="9" id="KW-1185">Reference proteome</keyword>
<proteinExistence type="inferred from homology"/>
<keyword evidence="4 6" id="KW-0648">Protein biosynthesis</keyword>
<dbReference type="NCBIfam" id="TIGR00079">
    <property type="entry name" value="pept_deformyl"/>
    <property type="match status" value="1"/>
</dbReference>
<gene>
    <name evidence="6" type="primary">def</name>
    <name evidence="8" type="ORF">BJ988_002495</name>
</gene>
<dbReference type="InterPro" id="IPR036821">
    <property type="entry name" value="Peptide_deformylase_sf"/>
</dbReference>
<evidence type="ECO:0000256" key="6">
    <source>
        <dbReference type="HAMAP-Rule" id="MF_00163"/>
    </source>
</evidence>
<sequence>MADSSLESAPHEGTAPLAPHGPLPEGGTVRPMTRWGTPVMHRAKKQVEVFDGALAALAADMVATMYAAEGVGLAADQIGEDVAIFVFDCPDASGQRTVGVVCNPVLTLPEGDDRHLDVDLEGCLSFPGAFVDCGRPDWAAVDGLGLDGQPVHFEGDGLLARCLQHETDHTNGTVFGDRISAKARKKLTKEHDRLAKEFPPEWPAEV</sequence>
<evidence type="ECO:0000256" key="1">
    <source>
        <dbReference type="ARBA" id="ARBA00010759"/>
    </source>
</evidence>
<dbReference type="PRINTS" id="PR01576">
    <property type="entry name" value="PDEFORMYLASE"/>
</dbReference>
<organism evidence="8 9">
    <name type="scientific">Nocardioides panzhihuensis</name>
    <dbReference type="NCBI Taxonomy" id="860243"/>
    <lineage>
        <taxon>Bacteria</taxon>
        <taxon>Bacillati</taxon>
        <taxon>Actinomycetota</taxon>
        <taxon>Actinomycetes</taxon>
        <taxon>Propionibacteriales</taxon>
        <taxon>Nocardioidaceae</taxon>
        <taxon>Nocardioides</taxon>
    </lineage>
</organism>
<comment type="cofactor">
    <cofactor evidence="6">
        <name>Fe(2+)</name>
        <dbReference type="ChEBI" id="CHEBI:29033"/>
    </cofactor>
    <text evidence="6">Binds 1 Fe(2+) ion.</text>
</comment>
<dbReference type="EC" id="3.5.1.88" evidence="6"/>
<dbReference type="InterPro" id="IPR023635">
    <property type="entry name" value="Peptide_deformylase"/>
</dbReference>
<evidence type="ECO:0000256" key="2">
    <source>
        <dbReference type="ARBA" id="ARBA00022723"/>
    </source>
</evidence>
<keyword evidence="2 6" id="KW-0479">Metal-binding</keyword>
<evidence type="ECO:0000256" key="4">
    <source>
        <dbReference type="ARBA" id="ARBA00022917"/>
    </source>
</evidence>
<feature type="binding site" evidence="6">
    <location>
        <position position="169"/>
    </location>
    <ligand>
        <name>Fe cation</name>
        <dbReference type="ChEBI" id="CHEBI:24875"/>
    </ligand>
</feature>
<dbReference type="Pfam" id="PF01327">
    <property type="entry name" value="Pep_deformylase"/>
    <property type="match status" value="1"/>
</dbReference>
<protein>
    <recommendedName>
        <fullName evidence="6">Peptide deformylase</fullName>
        <shortName evidence="6">PDF</shortName>
        <ecNumber evidence="6">3.5.1.88</ecNumber>
    </recommendedName>
    <alternativeName>
        <fullName evidence="6">Polypeptide deformylase</fullName>
    </alternativeName>
</protein>
<comment type="function">
    <text evidence="6">Removes the formyl group from the N-terminal Met of newly synthesized proteins. Requires at least a dipeptide for an efficient rate of reaction. N-terminal L-methionine is a prerequisite for activity but the enzyme has broad specificity at other positions.</text>
</comment>